<dbReference type="Pfam" id="PF07992">
    <property type="entry name" value="Pyr_redox_2"/>
    <property type="match status" value="1"/>
</dbReference>
<dbReference type="InterPro" id="IPR023753">
    <property type="entry name" value="FAD/NAD-binding_dom"/>
</dbReference>
<evidence type="ECO:0000256" key="1">
    <source>
        <dbReference type="ARBA" id="ARBA00001974"/>
    </source>
</evidence>
<dbReference type="PANTHER" id="PTHR42913:SF3">
    <property type="entry name" value="64 KDA MITOCHONDRIAL NADH DEHYDROGENASE (EUROFUNG)"/>
    <property type="match status" value="1"/>
</dbReference>
<evidence type="ECO:0000256" key="3">
    <source>
        <dbReference type="ARBA" id="ARBA00022630"/>
    </source>
</evidence>
<evidence type="ECO:0000256" key="5">
    <source>
        <dbReference type="ARBA" id="ARBA00023002"/>
    </source>
</evidence>
<dbReference type="PANTHER" id="PTHR42913">
    <property type="entry name" value="APOPTOSIS-INDUCING FACTOR 1"/>
    <property type="match status" value="1"/>
</dbReference>
<keyword evidence="5 7" id="KW-0560">Oxidoreductase</keyword>
<feature type="domain" description="FAD/NAD(P)-binding" evidence="6">
    <location>
        <begin position="13"/>
        <end position="331"/>
    </location>
</feature>
<dbReference type="GO" id="GO:0003955">
    <property type="term" value="F:NAD(P)H dehydrogenase (quinone) activity"/>
    <property type="evidence" value="ECO:0007669"/>
    <property type="project" value="TreeGrafter"/>
</dbReference>
<dbReference type="RefSeq" id="WP_259311841.1">
    <property type="nucleotide sequence ID" value="NZ_CP087164.1"/>
</dbReference>
<proteinExistence type="inferred from homology"/>
<reference evidence="7" key="1">
    <citation type="journal article" date="2022" name="Int. J. Syst. Evol. Microbiol.">
        <title>Pseudomonas aegrilactucae sp. nov. and Pseudomonas morbosilactucae sp. nov., pathogens causing bacterial rot of lettuce in Japan.</title>
        <authorList>
            <person name="Sawada H."/>
            <person name="Fujikawa T."/>
            <person name="Satou M."/>
        </authorList>
    </citation>
    <scope>NUCLEOTIDE SEQUENCE</scope>
    <source>
        <strain evidence="7">0166_1</strain>
    </source>
</reference>
<evidence type="ECO:0000256" key="2">
    <source>
        <dbReference type="ARBA" id="ARBA00005272"/>
    </source>
</evidence>
<evidence type="ECO:0000313" key="8">
    <source>
        <dbReference type="Proteomes" id="UP001162834"/>
    </source>
</evidence>
<name>A0A9E7C2U7_9ACTN</name>
<comment type="similarity">
    <text evidence="2">Belongs to the NADH dehydrogenase family.</text>
</comment>
<dbReference type="GO" id="GO:0019646">
    <property type="term" value="P:aerobic electron transport chain"/>
    <property type="evidence" value="ECO:0007669"/>
    <property type="project" value="TreeGrafter"/>
</dbReference>
<keyword evidence="8" id="KW-1185">Reference proteome</keyword>
<dbReference type="SUPFAM" id="SSF51905">
    <property type="entry name" value="FAD/NAD(P)-binding domain"/>
    <property type="match status" value="2"/>
</dbReference>
<dbReference type="Gene3D" id="3.50.50.100">
    <property type="match status" value="1"/>
</dbReference>
<evidence type="ECO:0000256" key="4">
    <source>
        <dbReference type="ARBA" id="ARBA00022827"/>
    </source>
</evidence>
<dbReference type="PRINTS" id="PR00411">
    <property type="entry name" value="PNDRDTASEI"/>
</dbReference>
<organism evidence="7 8">
    <name type="scientific">Capillimicrobium parvum</name>
    <dbReference type="NCBI Taxonomy" id="2884022"/>
    <lineage>
        <taxon>Bacteria</taxon>
        <taxon>Bacillati</taxon>
        <taxon>Actinomycetota</taxon>
        <taxon>Thermoleophilia</taxon>
        <taxon>Solirubrobacterales</taxon>
        <taxon>Capillimicrobiaceae</taxon>
        <taxon>Capillimicrobium</taxon>
    </lineage>
</organism>
<protein>
    <submittedName>
        <fullName evidence="7">NADH dehydrogenase-like protein</fullName>
        <ecNumber evidence="7">1.6.99.-</ecNumber>
    </submittedName>
</protein>
<accession>A0A9E7C2U7</accession>
<dbReference type="InterPro" id="IPR051169">
    <property type="entry name" value="NADH-Q_oxidoreductase"/>
</dbReference>
<dbReference type="EMBL" id="CP087164">
    <property type="protein sequence ID" value="UGS37798.1"/>
    <property type="molecule type" value="Genomic_DNA"/>
</dbReference>
<evidence type="ECO:0000313" key="7">
    <source>
        <dbReference type="EMBL" id="UGS37798.1"/>
    </source>
</evidence>
<evidence type="ECO:0000259" key="6">
    <source>
        <dbReference type="Pfam" id="PF07992"/>
    </source>
</evidence>
<comment type="cofactor">
    <cofactor evidence="1">
        <name>FAD</name>
        <dbReference type="ChEBI" id="CHEBI:57692"/>
    </cofactor>
</comment>
<dbReference type="KEGG" id="sbae:DSM104329_04219"/>
<dbReference type="InterPro" id="IPR036188">
    <property type="entry name" value="FAD/NAD-bd_sf"/>
</dbReference>
<dbReference type="Proteomes" id="UP001162834">
    <property type="component" value="Chromosome"/>
</dbReference>
<dbReference type="EC" id="1.6.99.-" evidence="7"/>
<gene>
    <name evidence="7" type="ORF">DSM104329_04219</name>
</gene>
<dbReference type="PRINTS" id="PR00368">
    <property type="entry name" value="FADPNR"/>
</dbReference>
<keyword evidence="3" id="KW-0285">Flavoprotein</keyword>
<keyword evidence="4" id="KW-0274">FAD</keyword>
<dbReference type="AlphaFoldDB" id="A0A9E7C2U7"/>
<sequence>MASSESSPSARPRVLILGGGFAGVGAAQKLADAHAEVILIDRHDYHTFQPLLYQLASGLLETTAVGHSLRDLVGHQDNTTVHQATVTGVDVDAREVRFDDLAPIAYDYLVLALGAEVDFFGTEGAADHAFPMYTLPHAVRLKDHLVERWEAADRDPALLEDGGLNIVVVGGGPTGVETAGAMTELYRSEFAKDYPDIPQEQARVTLVEAGPELFSMFEPKLRHYATKALTDRDVDVLAGERVASVSPTRVTLGSGAVLNAHTLIWGAGLQGSPVGRSIGLAPERGNRIAVGSDLTLPGHPEVFVLGDIAAIADAKTQQVLPQLGSVALQSGEHAGDTISRMIAGRRTKPFAYRDKGTMAAIGRGAACVQMLGGRTMTGKKAQFAWITVHLALLPTNQDRAKAIVDWAGAAVTHQRSGRISVRVD</sequence>